<evidence type="ECO:0000256" key="3">
    <source>
        <dbReference type="ARBA" id="ARBA00008562"/>
    </source>
</evidence>
<keyword evidence="7 12" id="KW-0274">FAD</keyword>
<accession>Q1K2H7</accession>
<comment type="pathway">
    <text evidence="2 12">Cofactor biosynthesis; NAD(+) biosynthesis; iminoaspartate from L-aspartate (oxidase route): step 1/1.</text>
</comment>
<evidence type="ECO:0000256" key="6">
    <source>
        <dbReference type="ARBA" id="ARBA00022642"/>
    </source>
</evidence>
<dbReference type="PRINTS" id="PR00368">
    <property type="entry name" value="FADPNR"/>
</dbReference>
<comment type="similarity">
    <text evidence="3 12">Belongs to the FAD-dependent oxidoreductase 2 family. NadB subfamily.</text>
</comment>
<evidence type="ECO:0000256" key="5">
    <source>
        <dbReference type="ARBA" id="ARBA00022630"/>
    </source>
</evidence>
<evidence type="ECO:0000256" key="12">
    <source>
        <dbReference type="RuleBase" id="RU362049"/>
    </source>
</evidence>
<evidence type="ECO:0000256" key="2">
    <source>
        <dbReference type="ARBA" id="ARBA00004950"/>
    </source>
</evidence>
<dbReference type="Pfam" id="PF00890">
    <property type="entry name" value="FAD_binding_2"/>
    <property type="match status" value="1"/>
</dbReference>
<keyword evidence="8 12" id="KW-0560">Oxidoreductase</keyword>
<dbReference type="SUPFAM" id="SSF51905">
    <property type="entry name" value="FAD/NAD(P)-binding domain"/>
    <property type="match status" value="1"/>
</dbReference>
<organism evidence="15 16">
    <name type="scientific">Desulfuromonas acetoxidans (strain DSM 684 / 11070)</name>
    <dbReference type="NCBI Taxonomy" id="281689"/>
    <lineage>
        <taxon>Bacteria</taxon>
        <taxon>Pseudomonadati</taxon>
        <taxon>Thermodesulfobacteriota</taxon>
        <taxon>Desulfuromonadia</taxon>
        <taxon>Desulfuromonadales</taxon>
        <taxon>Desulfuromonadaceae</taxon>
        <taxon>Desulfuromonas</taxon>
    </lineage>
</organism>
<evidence type="ECO:0000259" key="13">
    <source>
        <dbReference type="Pfam" id="PF00890"/>
    </source>
</evidence>
<dbReference type="PANTHER" id="PTHR42716">
    <property type="entry name" value="L-ASPARTATE OXIDASE"/>
    <property type="match status" value="1"/>
</dbReference>
<dbReference type="OrthoDB" id="9806724at2"/>
<dbReference type="InterPro" id="IPR036188">
    <property type="entry name" value="FAD/NAD-bd_sf"/>
</dbReference>
<dbReference type="FunFam" id="3.90.700.10:FF:000002">
    <property type="entry name" value="L-aspartate oxidase"/>
    <property type="match status" value="1"/>
</dbReference>
<dbReference type="InterPro" id="IPR027477">
    <property type="entry name" value="Succ_DH/fumarate_Rdtase_cat_sf"/>
</dbReference>
<dbReference type="AlphaFoldDB" id="Q1K2H7"/>
<dbReference type="UniPathway" id="UPA00253">
    <property type="reaction ID" value="UER00326"/>
</dbReference>
<reference evidence="15" key="2">
    <citation type="submission" date="2006-05" db="EMBL/GenBank/DDBJ databases">
        <title>Sequencing of the draft genome and assembly of Desulfuromonas acetoxidans DSM 684.</title>
        <authorList>
            <consortium name="US DOE Joint Genome Institute (JGI-PGF)"/>
            <person name="Copeland A."/>
            <person name="Lucas S."/>
            <person name="Lapidus A."/>
            <person name="Barry K."/>
            <person name="Detter J.C."/>
            <person name="Glavina del Rio T."/>
            <person name="Hammon N."/>
            <person name="Israni S."/>
            <person name="Dalin E."/>
            <person name="Tice H."/>
            <person name="Bruce D."/>
            <person name="Pitluck S."/>
            <person name="Richardson P."/>
        </authorList>
    </citation>
    <scope>NUCLEOTIDE SEQUENCE [LARGE SCALE GENOMIC DNA]</scope>
    <source>
        <strain evidence="15">DSM 684</strain>
    </source>
</reference>
<dbReference type="Gene3D" id="3.50.50.60">
    <property type="entry name" value="FAD/NAD(P)-binding domain"/>
    <property type="match status" value="1"/>
</dbReference>
<feature type="domain" description="Fumarate reductase/succinate dehydrogenase flavoprotein-like C-terminal" evidence="14">
    <location>
        <begin position="437"/>
        <end position="528"/>
    </location>
</feature>
<comment type="catalytic activity">
    <reaction evidence="9">
        <text>L-aspartate + O2 = iminosuccinate + H2O2</text>
        <dbReference type="Rhea" id="RHEA:25876"/>
        <dbReference type="ChEBI" id="CHEBI:15379"/>
        <dbReference type="ChEBI" id="CHEBI:16240"/>
        <dbReference type="ChEBI" id="CHEBI:29991"/>
        <dbReference type="ChEBI" id="CHEBI:77875"/>
        <dbReference type="EC" id="1.4.3.16"/>
    </reaction>
    <physiologicalReaction direction="left-to-right" evidence="9">
        <dbReference type="Rhea" id="RHEA:25877"/>
    </physiologicalReaction>
</comment>
<dbReference type="Gene3D" id="1.20.58.100">
    <property type="entry name" value="Fumarate reductase/succinate dehydrogenase flavoprotein-like, C-terminal domain"/>
    <property type="match status" value="1"/>
</dbReference>
<keyword evidence="6 12" id="KW-0662">Pyridine nucleotide biosynthesis</keyword>
<dbReference type="NCBIfam" id="NF006567">
    <property type="entry name" value="PRK09077.1"/>
    <property type="match status" value="1"/>
</dbReference>
<dbReference type="SUPFAM" id="SSF56425">
    <property type="entry name" value="Succinate dehydrogenase/fumarate reductase flavoprotein, catalytic domain"/>
    <property type="match status" value="1"/>
</dbReference>
<evidence type="ECO:0000313" key="16">
    <source>
        <dbReference type="Proteomes" id="UP000005695"/>
    </source>
</evidence>
<evidence type="ECO:0000256" key="7">
    <source>
        <dbReference type="ARBA" id="ARBA00022827"/>
    </source>
</evidence>
<dbReference type="GO" id="GO:0005737">
    <property type="term" value="C:cytoplasm"/>
    <property type="evidence" value="ECO:0007669"/>
    <property type="project" value="UniProtKB-SubCell"/>
</dbReference>
<sequence>MKITSDFLIIGSGIAGLSFALRVAEQGTVAIVTKREIYETSTNYAQGGIATVFSEDDSFEAHAEDTMVAGAFLSHRDIVDLVVESGPKAIQDLINFGTDFTKNSDGEYDLTREGGHSHRRILHASDITGREIERALAAAVAKHPNITVYEYYCAVDLITEAKVKHRRVPDNRCLGAYVLDSKNKEVITFGAQVTVLATGGAGKVYLYTSNPDIASGDGVAMAYRAGAAVANMEFMQFHPTTLFHPHAKSFLISEAVRGEGAILKRADGTAFMEKYHKLKDLAPRDIVARAIDNEMKTNGDDCVFLDITHKGADYIQQRFPNIYETLMKYGVDMSKEPIPVVPAAHYLCGGVKVDNHGQTEIRNLFAIGEVSCTGLHGANRLASNSLLEGAVFGERAADKAIEVVSKETFDYPSVEPWDYGSATNSDEEVVVKHNWDEIRMSMWNYVGIVRSDKRLIRALRRIQMIQEEIADYYWDFYVTTDLLELRNLATIAELIIRCALKRKESRGLHYTIDYPQTDDIHCKHDTILRKTF</sequence>
<dbReference type="Pfam" id="PF02910">
    <property type="entry name" value="Succ_DH_flav_C"/>
    <property type="match status" value="1"/>
</dbReference>
<dbReference type="Gene3D" id="3.90.700.10">
    <property type="entry name" value="Succinate dehydrogenase/fumarate reductase flavoprotein, catalytic domain"/>
    <property type="match status" value="1"/>
</dbReference>
<dbReference type="FunFam" id="1.20.58.100:FF:000002">
    <property type="entry name" value="L-aspartate oxidase"/>
    <property type="match status" value="1"/>
</dbReference>
<feature type="domain" description="FAD-dependent oxidoreductase 2 FAD-binding" evidence="13">
    <location>
        <begin position="6"/>
        <end position="386"/>
    </location>
</feature>
<dbReference type="InterPro" id="IPR005288">
    <property type="entry name" value="NadB"/>
</dbReference>
<dbReference type="NCBIfam" id="TIGR00551">
    <property type="entry name" value="nadB"/>
    <property type="match status" value="1"/>
</dbReference>
<gene>
    <name evidence="15" type="ORF">Dace_2156</name>
</gene>
<comment type="function">
    <text evidence="12">Catalyzes the oxidation of L-aspartate to iminoaspartate.</text>
</comment>
<evidence type="ECO:0000256" key="8">
    <source>
        <dbReference type="ARBA" id="ARBA00023002"/>
    </source>
</evidence>
<dbReference type="InterPro" id="IPR015939">
    <property type="entry name" value="Fum_Rdtase/Succ_DH_flav-like_C"/>
</dbReference>
<keyword evidence="16" id="KW-1185">Reference proteome</keyword>
<evidence type="ECO:0000259" key="14">
    <source>
        <dbReference type="Pfam" id="PF02910"/>
    </source>
</evidence>
<evidence type="ECO:0000256" key="10">
    <source>
        <dbReference type="NCBIfam" id="TIGR00551"/>
    </source>
</evidence>
<evidence type="ECO:0000256" key="11">
    <source>
        <dbReference type="PIRSR" id="PIRSR000171-1"/>
    </source>
</evidence>
<dbReference type="InterPro" id="IPR003953">
    <property type="entry name" value="FAD-dep_OxRdtase_2_FAD-bd"/>
</dbReference>
<keyword evidence="5 12" id="KW-0285">Flavoprotein</keyword>
<evidence type="ECO:0000256" key="4">
    <source>
        <dbReference type="ARBA" id="ARBA00012173"/>
    </source>
</evidence>
<dbReference type="PANTHER" id="PTHR42716:SF2">
    <property type="entry name" value="L-ASPARTATE OXIDASE, CHLOROPLASTIC"/>
    <property type="match status" value="1"/>
</dbReference>
<comment type="caution">
    <text evidence="15">The sequence shown here is derived from an EMBL/GenBank/DDBJ whole genome shotgun (WGS) entry which is preliminary data.</text>
</comment>
<evidence type="ECO:0000256" key="1">
    <source>
        <dbReference type="ARBA" id="ARBA00001974"/>
    </source>
</evidence>
<dbReference type="RefSeq" id="WP_005998406.1">
    <property type="nucleotide sequence ID" value="NZ_AAEW02000003.1"/>
</dbReference>
<dbReference type="Proteomes" id="UP000005695">
    <property type="component" value="Unassembled WGS sequence"/>
</dbReference>
<protein>
    <recommendedName>
        <fullName evidence="4 10">L-aspartate oxidase</fullName>
        <ecNumber evidence="4 10">1.4.3.16</ecNumber>
    </recommendedName>
</protein>
<proteinExistence type="inferred from homology"/>
<dbReference type="EMBL" id="AAEW02000003">
    <property type="protein sequence ID" value="EAT16904.1"/>
    <property type="molecule type" value="Genomic_DNA"/>
</dbReference>
<feature type="active site" description="Proton acceptor" evidence="11">
    <location>
        <position position="284"/>
    </location>
</feature>
<dbReference type="SUPFAM" id="SSF46977">
    <property type="entry name" value="Succinate dehydrogenase/fumarate reductase flavoprotein C-terminal domain"/>
    <property type="match status" value="1"/>
</dbReference>
<evidence type="ECO:0000256" key="9">
    <source>
        <dbReference type="ARBA" id="ARBA00048305"/>
    </source>
</evidence>
<evidence type="ECO:0000313" key="15">
    <source>
        <dbReference type="EMBL" id="EAT16904.1"/>
    </source>
</evidence>
<dbReference type="GO" id="GO:0034628">
    <property type="term" value="P:'de novo' NAD+ biosynthetic process from L-aspartate"/>
    <property type="evidence" value="ECO:0007669"/>
    <property type="project" value="TreeGrafter"/>
</dbReference>
<dbReference type="PIRSF" id="PIRSF000171">
    <property type="entry name" value="SDHA_APRA_LASPO"/>
    <property type="match status" value="1"/>
</dbReference>
<dbReference type="PRINTS" id="PR00411">
    <property type="entry name" value="PNDRDTASEI"/>
</dbReference>
<dbReference type="GO" id="GO:0008734">
    <property type="term" value="F:L-aspartate oxidase activity"/>
    <property type="evidence" value="ECO:0007669"/>
    <property type="project" value="UniProtKB-UniRule"/>
</dbReference>
<comment type="subcellular location">
    <subcellularLocation>
        <location evidence="12">Cytoplasm</location>
    </subcellularLocation>
</comment>
<dbReference type="InterPro" id="IPR037099">
    <property type="entry name" value="Fum_R/Succ_DH_flav-like_C_sf"/>
</dbReference>
<name>Q1K2H7_DESA6</name>
<comment type="cofactor">
    <cofactor evidence="1 12">
        <name>FAD</name>
        <dbReference type="ChEBI" id="CHEBI:57692"/>
    </cofactor>
</comment>
<dbReference type="EC" id="1.4.3.16" evidence="4 10"/>
<reference evidence="15" key="1">
    <citation type="submission" date="2006-05" db="EMBL/GenBank/DDBJ databases">
        <title>Annotation of the draft genome assembly of Desulfuromonas acetoxidans DSM 684.</title>
        <authorList>
            <consortium name="US DOE Joint Genome Institute (JGI-ORNL)"/>
            <person name="Larimer F."/>
            <person name="Land M."/>
            <person name="Hauser L."/>
        </authorList>
    </citation>
    <scope>NUCLEOTIDE SEQUENCE [LARGE SCALE GENOMIC DNA]</scope>
    <source>
        <strain evidence="15">DSM 684</strain>
    </source>
</reference>